<accession>A0ABS0Z8V3</accession>
<keyword evidence="2 4" id="KW-0238">DNA-binding</keyword>
<keyword evidence="3" id="KW-0804">Transcription</keyword>
<organism evidence="6 7">
    <name type="scientific">Marinomonas ostreistagni</name>
    <dbReference type="NCBI Taxonomy" id="359209"/>
    <lineage>
        <taxon>Bacteria</taxon>
        <taxon>Pseudomonadati</taxon>
        <taxon>Pseudomonadota</taxon>
        <taxon>Gammaproteobacteria</taxon>
        <taxon>Oceanospirillales</taxon>
        <taxon>Oceanospirillaceae</taxon>
        <taxon>Marinomonas</taxon>
    </lineage>
</organism>
<evidence type="ECO:0000256" key="2">
    <source>
        <dbReference type="ARBA" id="ARBA00023125"/>
    </source>
</evidence>
<dbReference type="InterPro" id="IPR050109">
    <property type="entry name" value="HTH-type_TetR-like_transc_reg"/>
</dbReference>
<dbReference type="EMBL" id="JAEMUH010000004">
    <property type="protein sequence ID" value="MBJ7550090.1"/>
    <property type="molecule type" value="Genomic_DNA"/>
</dbReference>
<gene>
    <name evidence="6" type="ORF">JHD44_05320</name>
</gene>
<dbReference type="PANTHER" id="PTHR30055">
    <property type="entry name" value="HTH-TYPE TRANSCRIPTIONAL REGULATOR RUTR"/>
    <property type="match status" value="1"/>
</dbReference>
<name>A0ABS0Z8V3_9GAMM</name>
<dbReference type="Gene3D" id="1.10.357.10">
    <property type="entry name" value="Tetracycline Repressor, domain 2"/>
    <property type="match status" value="1"/>
</dbReference>
<keyword evidence="7" id="KW-1185">Reference proteome</keyword>
<evidence type="ECO:0000256" key="4">
    <source>
        <dbReference type="PROSITE-ProRule" id="PRU00335"/>
    </source>
</evidence>
<feature type="DNA-binding region" description="H-T-H motif" evidence="4">
    <location>
        <begin position="29"/>
        <end position="48"/>
    </location>
</feature>
<proteinExistence type="predicted"/>
<dbReference type="PANTHER" id="PTHR30055:SF234">
    <property type="entry name" value="HTH-TYPE TRANSCRIPTIONAL REGULATOR BETI"/>
    <property type="match status" value="1"/>
</dbReference>
<reference evidence="6 7" key="1">
    <citation type="submission" date="2020-12" db="EMBL/GenBank/DDBJ databases">
        <title>Comparative genome analysis of fungal antagonists Marinomonas ostreistagni 398 and M. spartinae 468.</title>
        <authorList>
            <person name="Fields J.L."/>
            <person name="Mavrodi O.V."/>
            <person name="Biber P.D."/>
            <person name="Indest K.J."/>
            <person name="Mavrodi D.V."/>
        </authorList>
    </citation>
    <scope>NUCLEOTIDE SEQUENCE [LARGE SCALE GENOMIC DNA]</scope>
    <source>
        <strain evidence="6 7">USM7</strain>
    </source>
</reference>
<evidence type="ECO:0000256" key="1">
    <source>
        <dbReference type="ARBA" id="ARBA00023015"/>
    </source>
</evidence>
<evidence type="ECO:0000313" key="7">
    <source>
        <dbReference type="Proteomes" id="UP000598488"/>
    </source>
</evidence>
<comment type="caution">
    <text evidence="6">The sequence shown here is derived from an EMBL/GenBank/DDBJ whole genome shotgun (WGS) entry which is preliminary data.</text>
</comment>
<dbReference type="InterPro" id="IPR001647">
    <property type="entry name" value="HTH_TetR"/>
</dbReference>
<evidence type="ECO:0000313" key="6">
    <source>
        <dbReference type="EMBL" id="MBJ7550090.1"/>
    </source>
</evidence>
<evidence type="ECO:0000256" key="3">
    <source>
        <dbReference type="ARBA" id="ARBA00023163"/>
    </source>
</evidence>
<evidence type="ECO:0000259" key="5">
    <source>
        <dbReference type="PROSITE" id="PS50977"/>
    </source>
</evidence>
<dbReference type="Proteomes" id="UP000598488">
    <property type="component" value="Unassembled WGS sequence"/>
</dbReference>
<keyword evidence="1" id="KW-0805">Transcription regulation</keyword>
<dbReference type="SUPFAM" id="SSF46689">
    <property type="entry name" value="Homeodomain-like"/>
    <property type="match status" value="1"/>
</dbReference>
<feature type="domain" description="HTH tetR-type" evidence="5">
    <location>
        <begin position="6"/>
        <end position="66"/>
    </location>
</feature>
<dbReference type="Pfam" id="PF00440">
    <property type="entry name" value="TetR_N"/>
    <property type="match status" value="1"/>
</dbReference>
<protein>
    <submittedName>
        <fullName evidence="6">TetR/AcrR family transcriptional regulator</fullName>
    </submittedName>
</protein>
<dbReference type="InterPro" id="IPR009057">
    <property type="entry name" value="Homeodomain-like_sf"/>
</dbReference>
<sequence length="192" mass="22141">MARGRPSKKGVIAEAALRLFEVAGYQGTSIDQVVLEAGVSKPTVYSNYPSKLLLWQEVLKRIITRSQLELDQLCNKLEQDEVLFSEGWVRLWLEWSSAKDRIAAYRVHWGEQHKLSADEKQLFDEFENALTSALKRWMRYHSIHERHLFILFASAREAFLLPKISQCASSVKQPFESYQGLIDAVLKDTQID</sequence>
<dbReference type="RefSeq" id="WP_199461729.1">
    <property type="nucleotide sequence ID" value="NZ_JAEMUH010000004.1"/>
</dbReference>
<dbReference type="PROSITE" id="PS50977">
    <property type="entry name" value="HTH_TETR_2"/>
    <property type="match status" value="1"/>
</dbReference>
<dbReference type="PRINTS" id="PR00455">
    <property type="entry name" value="HTHTETR"/>
</dbReference>